<protein>
    <recommendedName>
        <fullName evidence="1">non-specific serine/threonine protein kinase</fullName>
        <ecNumber evidence="1">2.7.11.1</ecNumber>
    </recommendedName>
</protein>
<keyword evidence="9" id="KW-1133">Transmembrane helix</keyword>
<dbReference type="PROSITE" id="PS00108">
    <property type="entry name" value="PROTEIN_KINASE_ST"/>
    <property type="match status" value="1"/>
</dbReference>
<dbReference type="GO" id="GO:0004674">
    <property type="term" value="F:protein serine/threonine kinase activity"/>
    <property type="evidence" value="ECO:0007669"/>
    <property type="project" value="UniProtKB-KW"/>
</dbReference>
<evidence type="ECO:0000256" key="5">
    <source>
        <dbReference type="ARBA" id="ARBA00022777"/>
    </source>
</evidence>
<evidence type="ECO:0000256" key="8">
    <source>
        <dbReference type="SAM" id="MobiDB-lite"/>
    </source>
</evidence>
<gene>
    <name evidence="11" type="ORF">KDK95_30545</name>
</gene>
<dbReference type="PROSITE" id="PS50011">
    <property type="entry name" value="PROTEIN_KINASE_DOM"/>
    <property type="match status" value="1"/>
</dbReference>
<sequence length="495" mass="51921">MIAGRYRQLSRIGGGAMGVVWKAHDEMLGRTVAVKQLRDSLGMSSSQIDQSHQRARREARIAARLQHPHAVTVYDVVEHEGRPCLVMEYVPSRSLAQVLNEAEGGVLPTAEVARLGAQVASALIAAHEAGIVHRDVKPGNILISDSGSVKITDFGISRAIDDVTVTSTGEMLGTPAYISPEVAQGRPADAASDVFSLGATLYAATEGTPPFGIGPTAMALLMRIVNDEIRPPERTGALTDTLMWMLSHNPEDRPSMTLVKRALEATTAETVPVASASAPAAPAPPDNVAEVEKAPTDTRPVPPKKRPRTLLVAGALLAVGVVLTVAVVTSLNSGGGSTGSPAMNTNAATTTHSAATQTTKAAAASTSAAASRSATATASPTNAKSTLTIAQQLTTAISSYYQLVPGNLPAAWKFMTTDYQKNHAKGYTNYVAFWDQIQSASISTLTATPPDTVVATITYHYKNGTNTQERTSFTLVEQNGTWLIAESSVLSSGNV</sequence>
<feature type="region of interest" description="Disordered" evidence="8">
    <location>
        <begin position="333"/>
        <end position="358"/>
    </location>
</feature>
<feature type="compositionally biased region" description="Low complexity" evidence="8">
    <location>
        <begin position="339"/>
        <end position="358"/>
    </location>
</feature>
<dbReference type="RefSeq" id="WP_212521805.1">
    <property type="nucleotide sequence ID" value="NZ_JAGSOH010000148.1"/>
</dbReference>
<evidence type="ECO:0000256" key="2">
    <source>
        <dbReference type="ARBA" id="ARBA00022527"/>
    </source>
</evidence>
<dbReference type="EMBL" id="JAGSOH010000148">
    <property type="protein sequence ID" value="MBR7830681.1"/>
    <property type="molecule type" value="Genomic_DNA"/>
</dbReference>
<proteinExistence type="predicted"/>
<dbReference type="CDD" id="cd14014">
    <property type="entry name" value="STKc_PknB_like"/>
    <property type="match status" value="1"/>
</dbReference>
<evidence type="ECO:0000313" key="11">
    <source>
        <dbReference type="EMBL" id="MBR7830681.1"/>
    </source>
</evidence>
<dbReference type="Pfam" id="PF00069">
    <property type="entry name" value="Pkinase"/>
    <property type="match status" value="1"/>
</dbReference>
<dbReference type="Gene3D" id="1.10.510.10">
    <property type="entry name" value="Transferase(Phosphotransferase) domain 1"/>
    <property type="match status" value="1"/>
</dbReference>
<evidence type="ECO:0000259" key="10">
    <source>
        <dbReference type="PROSITE" id="PS50011"/>
    </source>
</evidence>
<dbReference type="PANTHER" id="PTHR43289:SF6">
    <property type="entry name" value="SERINE_THREONINE-PROTEIN KINASE NEKL-3"/>
    <property type="match status" value="1"/>
</dbReference>
<dbReference type="PANTHER" id="PTHR43289">
    <property type="entry name" value="MITOGEN-ACTIVATED PROTEIN KINASE KINASE KINASE 20-RELATED"/>
    <property type="match status" value="1"/>
</dbReference>
<evidence type="ECO:0000256" key="4">
    <source>
        <dbReference type="ARBA" id="ARBA00022741"/>
    </source>
</evidence>
<feature type="domain" description="Protein kinase" evidence="10">
    <location>
        <begin position="6"/>
        <end position="267"/>
    </location>
</feature>
<accession>A0A941IPQ8</accession>
<keyword evidence="3" id="KW-0808">Transferase</keyword>
<evidence type="ECO:0000256" key="7">
    <source>
        <dbReference type="PROSITE-ProRule" id="PRU10141"/>
    </source>
</evidence>
<feature type="binding site" evidence="7">
    <location>
        <position position="35"/>
    </location>
    <ligand>
        <name>ATP</name>
        <dbReference type="ChEBI" id="CHEBI:30616"/>
    </ligand>
</feature>
<feature type="region of interest" description="Disordered" evidence="8">
    <location>
        <begin position="272"/>
        <end position="306"/>
    </location>
</feature>
<reference evidence="11" key="1">
    <citation type="submission" date="2021-04" db="EMBL/GenBank/DDBJ databases">
        <title>Genome based classification of Actinospica acidithermotolerans sp. nov., an actinobacterium isolated from an Indonesian hot spring.</title>
        <authorList>
            <person name="Kusuma A.B."/>
            <person name="Putra K.E."/>
            <person name="Nafisah S."/>
            <person name="Loh J."/>
            <person name="Nouioui I."/>
            <person name="Goodfellow M."/>
        </authorList>
    </citation>
    <scope>NUCLEOTIDE SEQUENCE</scope>
    <source>
        <strain evidence="11">MGRD01-02</strain>
    </source>
</reference>
<evidence type="ECO:0000256" key="6">
    <source>
        <dbReference type="ARBA" id="ARBA00022840"/>
    </source>
</evidence>
<dbReference type="InterPro" id="IPR011009">
    <property type="entry name" value="Kinase-like_dom_sf"/>
</dbReference>
<dbReference type="GO" id="GO:0005524">
    <property type="term" value="F:ATP binding"/>
    <property type="evidence" value="ECO:0007669"/>
    <property type="project" value="UniProtKB-UniRule"/>
</dbReference>
<keyword evidence="4 7" id="KW-0547">Nucleotide-binding</keyword>
<evidence type="ECO:0000256" key="3">
    <source>
        <dbReference type="ARBA" id="ARBA00022679"/>
    </source>
</evidence>
<name>A0A941IPQ8_9ACTN</name>
<comment type="caution">
    <text evidence="11">The sequence shown here is derived from an EMBL/GenBank/DDBJ whole genome shotgun (WGS) entry which is preliminary data.</text>
</comment>
<keyword evidence="9" id="KW-0472">Membrane</keyword>
<dbReference type="Proteomes" id="UP000676325">
    <property type="component" value="Unassembled WGS sequence"/>
</dbReference>
<dbReference type="InterPro" id="IPR017441">
    <property type="entry name" value="Protein_kinase_ATP_BS"/>
</dbReference>
<dbReference type="AlphaFoldDB" id="A0A941IPQ8"/>
<keyword evidence="6 7" id="KW-0067">ATP-binding</keyword>
<keyword evidence="2" id="KW-0723">Serine/threonine-protein kinase</keyword>
<dbReference type="InterPro" id="IPR000719">
    <property type="entry name" value="Prot_kinase_dom"/>
</dbReference>
<dbReference type="SUPFAM" id="SSF56112">
    <property type="entry name" value="Protein kinase-like (PK-like)"/>
    <property type="match status" value="1"/>
</dbReference>
<dbReference type="EC" id="2.7.11.1" evidence="1"/>
<keyword evidence="12" id="KW-1185">Reference proteome</keyword>
<evidence type="ECO:0000256" key="1">
    <source>
        <dbReference type="ARBA" id="ARBA00012513"/>
    </source>
</evidence>
<evidence type="ECO:0000313" key="12">
    <source>
        <dbReference type="Proteomes" id="UP000676325"/>
    </source>
</evidence>
<organism evidence="11 12">
    <name type="scientific">Actinospica acidithermotolerans</name>
    <dbReference type="NCBI Taxonomy" id="2828514"/>
    <lineage>
        <taxon>Bacteria</taxon>
        <taxon>Bacillati</taxon>
        <taxon>Actinomycetota</taxon>
        <taxon>Actinomycetes</taxon>
        <taxon>Catenulisporales</taxon>
        <taxon>Actinospicaceae</taxon>
        <taxon>Actinospica</taxon>
    </lineage>
</organism>
<dbReference type="InterPro" id="IPR008271">
    <property type="entry name" value="Ser/Thr_kinase_AS"/>
</dbReference>
<dbReference type="Gene3D" id="3.30.200.20">
    <property type="entry name" value="Phosphorylase Kinase, domain 1"/>
    <property type="match status" value="1"/>
</dbReference>
<dbReference type="SMART" id="SM00220">
    <property type="entry name" value="S_TKc"/>
    <property type="match status" value="1"/>
</dbReference>
<feature type="transmembrane region" description="Helical" evidence="9">
    <location>
        <begin position="309"/>
        <end position="331"/>
    </location>
</feature>
<evidence type="ECO:0000256" key="9">
    <source>
        <dbReference type="SAM" id="Phobius"/>
    </source>
</evidence>
<dbReference type="PROSITE" id="PS00107">
    <property type="entry name" value="PROTEIN_KINASE_ATP"/>
    <property type="match status" value="1"/>
</dbReference>
<keyword evidence="5 11" id="KW-0418">Kinase</keyword>
<keyword evidence="9" id="KW-0812">Transmembrane</keyword>